<dbReference type="GeneID" id="68118258"/>
<dbReference type="GO" id="GO:0006656">
    <property type="term" value="P:phosphatidylcholine biosynthetic process"/>
    <property type="evidence" value="ECO:0007669"/>
    <property type="project" value="UniProtKB-UniPathway"/>
</dbReference>
<proteinExistence type="predicted"/>
<sequence length="628" mass="71739">MSVSVAHQNSPSNTNNHHKQDGSSSSSPTSSSSDSAAKRKDDSTNKEEEAVGICTTTKERFSVPLTYDCTDVFTHPQKWTELPVILELLLIGFYSISFLTGLLPKWFFLVNYIFWRLAYNCGLGYILSTQSNGKEFTKYVQKLVKDHKSFLEANLSLRGKKGVVKHEKYKVDEYPLDFTAWMVYRAVVDIILSSDLAGYIVFCLAYFELPTSVGFYEIISYAIGIALCLFNIWAKSDAHRVLGDYAWYWGDFFFLLDKNLVFDGIFQMFPHPMYSVGYSFYYGVSIMSRSYTVLVVSFCAHMLQLIFLVFVENPHIEKIYGGMSTPETSKDAKADREPILFYNLNPFKHPDDLLLVVITVYAMYTSLTAPFFVAICHAVLWRLIHHLGMGYILFGQSKNQAFTKRFTKSGGTNQQAFSFFKRLYNFSLTINHAIMIALTLKIFITTFLWTGYNSNGSSITDYYYEGFSQLMTWQYATQLIAGIILILLNIYQSTSTYEVLGDYGWFYGDFFYQETQQSKQPSYTGIYRYLNNPEIVLGYCAYFGLALIAKSWAVFGLAVLSQFATYLFVKLVEKPHMDKIYGAKNLREKGGIELELSRVASHPSIAALNEKVEENLTKVKKLLLNKND</sequence>
<dbReference type="GO" id="GO:0004608">
    <property type="term" value="F:phosphatidylethanolamine N-methyltransferase activity"/>
    <property type="evidence" value="ECO:0007669"/>
    <property type="project" value="TreeGrafter"/>
</dbReference>
<dbReference type="EMBL" id="VFQX01000007">
    <property type="protein sequence ID" value="KAF0983065.1"/>
    <property type="molecule type" value="Genomic_DNA"/>
</dbReference>
<keyword evidence="12" id="KW-1185">Reference proteome</keyword>
<keyword evidence="3 10" id="KW-0812">Transmembrane</keyword>
<dbReference type="VEuPathDB" id="AmoebaDB:NfTy_016590"/>
<evidence type="ECO:0000256" key="2">
    <source>
        <dbReference type="ARBA" id="ARBA00022516"/>
    </source>
</evidence>
<dbReference type="InterPro" id="IPR007318">
    <property type="entry name" value="Phopholipid_MeTrfase"/>
</dbReference>
<evidence type="ECO:0000256" key="9">
    <source>
        <dbReference type="SAM" id="MobiDB-lite"/>
    </source>
</evidence>
<evidence type="ECO:0000256" key="10">
    <source>
        <dbReference type="SAM" id="Phobius"/>
    </source>
</evidence>
<feature type="compositionally biased region" description="Low complexity" evidence="9">
    <location>
        <begin position="23"/>
        <end position="35"/>
    </location>
</feature>
<evidence type="ECO:0000313" key="11">
    <source>
        <dbReference type="EMBL" id="KAF0983065.1"/>
    </source>
</evidence>
<feature type="transmembrane region" description="Helical" evidence="10">
    <location>
        <begin position="472"/>
        <end position="491"/>
    </location>
</feature>
<evidence type="ECO:0000256" key="1">
    <source>
        <dbReference type="ARBA" id="ARBA00004127"/>
    </source>
</evidence>
<keyword evidence="4 10" id="KW-1133">Transmembrane helix</keyword>
<evidence type="ECO:0000256" key="8">
    <source>
        <dbReference type="ARBA" id="ARBA00023264"/>
    </source>
</evidence>
<evidence type="ECO:0008006" key="13">
    <source>
        <dbReference type="Google" id="ProtNLM"/>
    </source>
</evidence>
<dbReference type="OrthoDB" id="4583at2759"/>
<dbReference type="VEuPathDB" id="AmoebaDB:NF0091800"/>
<keyword evidence="7" id="KW-0594">Phospholipid biosynthesis</keyword>
<keyword evidence="2" id="KW-0444">Lipid biosynthesis</keyword>
<name>A0A6A5CCK7_NAEFO</name>
<feature type="transmembrane region" description="Helical" evidence="10">
    <location>
        <begin position="291"/>
        <end position="311"/>
    </location>
</feature>
<feature type="compositionally biased region" description="Basic and acidic residues" evidence="9">
    <location>
        <begin position="36"/>
        <end position="49"/>
    </location>
</feature>
<dbReference type="VEuPathDB" id="AmoebaDB:FDP41_011043"/>
<feature type="transmembrane region" description="Helical" evidence="10">
    <location>
        <begin position="186"/>
        <end position="207"/>
    </location>
</feature>
<feature type="transmembrane region" description="Helical" evidence="10">
    <location>
        <begin position="84"/>
        <end position="103"/>
    </location>
</feature>
<organism evidence="11 12">
    <name type="scientific">Naegleria fowleri</name>
    <name type="common">Brain eating amoeba</name>
    <dbReference type="NCBI Taxonomy" id="5763"/>
    <lineage>
        <taxon>Eukaryota</taxon>
        <taxon>Discoba</taxon>
        <taxon>Heterolobosea</taxon>
        <taxon>Tetramitia</taxon>
        <taxon>Eutetramitia</taxon>
        <taxon>Vahlkampfiidae</taxon>
        <taxon>Naegleria</taxon>
    </lineage>
</organism>
<feature type="transmembrane region" description="Helical" evidence="10">
    <location>
        <begin position="430"/>
        <end position="452"/>
    </location>
</feature>
<reference evidence="11 12" key="1">
    <citation type="journal article" date="2019" name="Sci. Rep.">
        <title>Nanopore sequencing improves the draft genome of the human pathogenic amoeba Naegleria fowleri.</title>
        <authorList>
            <person name="Liechti N."/>
            <person name="Schurch N."/>
            <person name="Bruggmann R."/>
            <person name="Wittwer M."/>
        </authorList>
    </citation>
    <scope>NUCLEOTIDE SEQUENCE [LARGE SCALE GENOMIC DNA]</scope>
    <source>
        <strain evidence="11 12">ATCC 30894</strain>
    </source>
</reference>
<gene>
    <name evidence="11" type="ORF">FDP41_011043</name>
</gene>
<protein>
    <recommendedName>
        <fullName evidence="13">Phosphatidylethanolamine N-methyltransferase</fullName>
    </recommendedName>
</protein>
<evidence type="ECO:0000256" key="7">
    <source>
        <dbReference type="ARBA" id="ARBA00023209"/>
    </source>
</evidence>
<dbReference type="OMA" id="PPVTHDM"/>
<feature type="compositionally biased region" description="Polar residues" evidence="9">
    <location>
        <begin position="1"/>
        <end position="15"/>
    </location>
</feature>
<dbReference type="UniPathway" id="UPA00753"/>
<comment type="caution">
    <text evidence="11">The sequence shown here is derived from an EMBL/GenBank/DDBJ whole genome shotgun (WGS) entry which is preliminary data.</text>
</comment>
<comment type="subcellular location">
    <subcellularLocation>
        <location evidence="1">Endomembrane system</location>
        <topology evidence="1">Multi-pass membrane protein</topology>
    </subcellularLocation>
</comment>
<keyword evidence="8" id="KW-1208">Phospholipid metabolism</keyword>
<dbReference type="PANTHER" id="PTHR32138:SF0">
    <property type="entry name" value="PHOSPHATIDYLETHANOLAMINE N-METHYLTRANSFERASE"/>
    <property type="match status" value="1"/>
</dbReference>
<evidence type="ECO:0000256" key="5">
    <source>
        <dbReference type="ARBA" id="ARBA00023098"/>
    </source>
</evidence>
<keyword evidence="5" id="KW-0443">Lipid metabolism</keyword>
<evidence type="ECO:0000256" key="6">
    <source>
        <dbReference type="ARBA" id="ARBA00023136"/>
    </source>
</evidence>
<feature type="transmembrane region" description="Helical" evidence="10">
    <location>
        <begin position="353"/>
        <end position="380"/>
    </location>
</feature>
<evidence type="ECO:0000256" key="3">
    <source>
        <dbReference type="ARBA" id="ARBA00022692"/>
    </source>
</evidence>
<dbReference type="RefSeq" id="XP_044567778.1">
    <property type="nucleotide sequence ID" value="XM_044701409.1"/>
</dbReference>
<dbReference type="Gene3D" id="1.20.120.1630">
    <property type="match status" value="1"/>
</dbReference>
<keyword evidence="6 10" id="KW-0472">Membrane</keyword>
<evidence type="ECO:0000313" key="12">
    <source>
        <dbReference type="Proteomes" id="UP000444721"/>
    </source>
</evidence>
<dbReference type="Pfam" id="PF04191">
    <property type="entry name" value="PEMT"/>
    <property type="match status" value="2"/>
</dbReference>
<dbReference type="AlphaFoldDB" id="A0A6A5CCK7"/>
<feature type="region of interest" description="Disordered" evidence="9">
    <location>
        <begin position="1"/>
        <end position="49"/>
    </location>
</feature>
<feature type="transmembrane region" description="Helical" evidence="10">
    <location>
        <begin position="213"/>
        <end position="234"/>
    </location>
</feature>
<accession>A0A6A5CCK7</accession>
<evidence type="ECO:0000256" key="4">
    <source>
        <dbReference type="ARBA" id="ARBA00022989"/>
    </source>
</evidence>
<dbReference type="PANTHER" id="PTHR32138">
    <property type="entry name" value="PHOSPHATIDYLETHANOLAMINE N-METHYLTRANSFERASE"/>
    <property type="match status" value="1"/>
</dbReference>
<dbReference type="Proteomes" id="UP000444721">
    <property type="component" value="Unassembled WGS sequence"/>
</dbReference>
<dbReference type="GO" id="GO:0012505">
    <property type="term" value="C:endomembrane system"/>
    <property type="evidence" value="ECO:0007669"/>
    <property type="project" value="UniProtKB-SubCell"/>
</dbReference>